<sequence>MDEIERAREAELQKLFEHDKELTDKSAAENTKRAYKNDTKIFVKFCDRFGFSPLPARPETVRLYVSHMDKENKTPATIRRALASIKLAHALAGFDSPMDANVKQKEKAVRRSRGTAQRQVKPITLLHLKQIIKCCSSDFIGTRDKALLLVGWSTALRRSELVALNVEDFDERPDGLVVFIRRSKTDQEGKGF</sequence>
<dbReference type="Gene3D" id="1.10.443.10">
    <property type="entry name" value="Intergrase catalytic core"/>
    <property type="match status" value="1"/>
</dbReference>
<dbReference type="PANTHER" id="PTHR34605:SF4">
    <property type="entry name" value="DNA ADENINE METHYLTRANSFERASE"/>
    <property type="match status" value="1"/>
</dbReference>
<keyword evidence="1" id="KW-0229">DNA integration</keyword>
<evidence type="ECO:0000313" key="6">
    <source>
        <dbReference type="EMBL" id="GAF94592.1"/>
    </source>
</evidence>
<evidence type="ECO:0000256" key="2">
    <source>
        <dbReference type="ARBA" id="ARBA00023125"/>
    </source>
</evidence>
<dbReference type="SUPFAM" id="SSF56349">
    <property type="entry name" value="DNA breaking-rejoining enzymes"/>
    <property type="match status" value="1"/>
</dbReference>
<keyword evidence="2" id="KW-0238">DNA-binding</keyword>
<dbReference type="InterPro" id="IPR010998">
    <property type="entry name" value="Integrase_recombinase_N"/>
</dbReference>
<dbReference type="InterPro" id="IPR002104">
    <property type="entry name" value="Integrase_catalytic"/>
</dbReference>
<evidence type="ECO:0000259" key="5">
    <source>
        <dbReference type="PROSITE" id="PS51900"/>
    </source>
</evidence>
<dbReference type="InterPro" id="IPR013762">
    <property type="entry name" value="Integrase-like_cat_sf"/>
</dbReference>
<proteinExistence type="predicted"/>
<organism evidence="6">
    <name type="scientific">marine sediment metagenome</name>
    <dbReference type="NCBI Taxonomy" id="412755"/>
    <lineage>
        <taxon>unclassified sequences</taxon>
        <taxon>metagenomes</taxon>
        <taxon>ecological metagenomes</taxon>
    </lineage>
</organism>
<gene>
    <name evidence="6" type="ORF">S01H1_31982</name>
</gene>
<dbReference type="PROSITE" id="PS51900">
    <property type="entry name" value="CB"/>
    <property type="match status" value="1"/>
</dbReference>
<dbReference type="GO" id="GO:0006310">
    <property type="term" value="P:DNA recombination"/>
    <property type="evidence" value="ECO:0007669"/>
    <property type="project" value="UniProtKB-KW"/>
</dbReference>
<name>X0U2G5_9ZZZZ</name>
<dbReference type="GO" id="GO:0015074">
    <property type="term" value="P:DNA integration"/>
    <property type="evidence" value="ECO:0007669"/>
    <property type="project" value="UniProtKB-KW"/>
</dbReference>
<dbReference type="InterPro" id="IPR052925">
    <property type="entry name" value="Phage_Integrase-like_Recomb"/>
</dbReference>
<protein>
    <recommendedName>
        <fullName evidence="7">Core-binding (CB) domain-containing protein</fullName>
    </recommendedName>
</protein>
<dbReference type="SUPFAM" id="SSF47823">
    <property type="entry name" value="lambda integrase-like, N-terminal domain"/>
    <property type="match status" value="1"/>
</dbReference>
<feature type="domain" description="Core-binding (CB)" evidence="5">
    <location>
        <begin position="7"/>
        <end position="93"/>
    </location>
</feature>
<dbReference type="InterPro" id="IPR044068">
    <property type="entry name" value="CB"/>
</dbReference>
<evidence type="ECO:0000256" key="1">
    <source>
        <dbReference type="ARBA" id="ARBA00022908"/>
    </source>
</evidence>
<dbReference type="GO" id="GO:0003677">
    <property type="term" value="F:DNA binding"/>
    <property type="evidence" value="ECO:0007669"/>
    <property type="project" value="UniProtKB-KW"/>
</dbReference>
<evidence type="ECO:0000256" key="3">
    <source>
        <dbReference type="ARBA" id="ARBA00023172"/>
    </source>
</evidence>
<accession>X0U2G5</accession>
<dbReference type="PROSITE" id="PS51898">
    <property type="entry name" value="TYR_RECOMBINASE"/>
    <property type="match status" value="1"/>
</dbReference>
<dbReference type="InterPro" id="IPR004107">
    <property type="entry name" value="Integrase_SAM-like_N"/>
</dbReference>
<dbReference type="EMBL" id="BARS01019772">
    <property type="protein sequence ID" value="GAF94592.1"/>
    <property type="molecule type" value="Genomic_DNA"/>
</dbReference>
<evidence type="ECO:0008006" key="7">
    <source>
        <dbReference type="Google" id="ProtNLM"/>
    </source>
</evidence>
<feature type="domain" description="Tyr recombinase" evidence="4">
    <location>
        <begin position="118"/>
        <end position="192"/>
    </location>
</feature>
<dbReference type="Gene3D" id="1.10.150.130">
    <property type="match status" value="1"/>
</dbReference>
<dbReference type="Pfam" id="PF02899">
    <property type="entry name" value="Phage_int_SAM_1"/>
    <property type="match status" value="1"/>
</dbReference>
<reference evidence="6" key="1">
    <citation type="journal article" date="2014" name="Front. Microbiol.">
        <title>High frequency of phylogenetically diverse reductive dehalogenase-homologous genes in deep subseafloor sedimentary metagenomes.</title>
        <authorList>
            <person name="Kawai M."/>
            <person name="Futagami T."/>
            <person name="Toyoda A."/>
            <person name="Takaki Y."/>
            <person name="Nishi S."/>
            <person name="Hori S."/>
            <person name="Arai W."/>
            <person name="Tsubouchi T."/>
            <person name="Morono Y."/>
            <person name="Uchiyama I."/>
            <person name="Ito T."/>
            <person name="Fujiyama A."/>
            <person name="Inagaki F."/>
            <person name="Takami H."/>
        </authorList>
    </citation>
    <scope>NUCLEOTIDE SEQUENCE</scope>
    <source>
        <strain evidence="6">Expedition CK06-06</strain>
    </source>
</reference>
<evidence type="ECO:0000259" key="4">
    <source>
        <dbReference type="PROSITE" id="PS51898"/>
    </source>
</evidence>
<dbReference type="PANTHER" id="PTHR34605">
    <property type="entry name" value="PHAGE_INTEGRASE DOMAIN-CONTAINING PROTEIN"/>
    <property type="match status" value="1"/>
</dbReference>
<keyword evidence="3" id="KW-0233">DNA recombination</keyword>
<comment type="caution">
    <text evidence="6">The sequence shown here is derived from an EMBL/GenBank/DDBJ whole genome shotgun (WGS) entry which is preliminary data.</text>
</comment>
<dbReference type="AlphaFoldDB" id="X0U2G5"/>
<dbReference type="InterPro" id="IPR011010">
    <property type="entry name" value="DNA_brk_join_enz"/>
</dbReference>
<feature type="non-terminal residue" evidence="6">
    <location>
        <position position="192"/>
    </location>
</feature>